<dbReference type="EC" id="3.4.11.-" evidence="18"/>
<protein>
    <recommendedName>
        <fullName evidence="18">Aminopeptidase</fullName>
        <ecNumber evidence="18">3.4.11.-</ecNumber>
    </recommendedName>
</protein>
<dbReference type="EMBL" id="CAJHNJ030000086">
    <property type="protein sequence ID" value="CAG9134802.1"/>
    <property type="molecule type" value="Genomic_DNA"/>
</dbReference>
<comment type="similarity">
    <text evidence="3 18">Belongs to the peptidase M1 family.</text>
</comment>
<evidence type="ECO:0000313" key="22">
    <source>
        <dbReference type="Proteomes" id="UP000653454"/>
    </source>
</evidence>
<keyword evidence="11 18" id="KW-0482">Metalloprotease</keyword>
<evidence type="ECO:0000256" key="3">
    <source>
        <dbReference type="ARBA" id="ARBA00010136"/>
    </source>
</evidence>
<feature type="domain" description="Peptidase M1 membrane alanine aminopeptidase" evidence="19">
    <location>
        <begin position="46"/>
        <end position="265"/>
    </location>
</feature>
<comment type="cofactor">
    <cofactor evidence="16 18">
        <name>Zn(2+)</name>
        <dbReference type="ChEBI" id="CHEBI:29105"/>
    </cofactor>
    <text evidence="16 18">Binds 1 zinc ion per subunit.</text>
</comment>
<evidence type="ECO:0000256" key="18">
    <source>
        <dbReference type="RuleBase" id="RU364040"/>
    </source>
</evidence>
<evidence type="ECO:0000256" key="9">
    <source>
        <dbReference type="ARBA" id="ARBA00022833"/>
    </source>
</evidence>
<comment type="subcellular location">
    <subcellularLocation>
        <location evidence="2">Cell membrane</location>
        <topology evidence="2">Lipid-anchor</topology>
        <topology evidence="2">GPI-anchor</topology>
    </subcellularLocation>
    <subcellularLocation>
        <location evidence="1">Membrane</location>
        <topology evidence="1">Single-pass membrane protein</topology>
    </subcellularLocation>
</comment>
<evidence type="ECO:0000256" key="5">
    <source>
        <dbReference type="ARBA" id="ARBA00022670"/>
    </source>
</evidence>
<evidence type="ECO:0000256" key="8">
    <source>
        <dbReference type="ARBA" id="ARBA00022801"/>
    </source>
</evidence>
<dbReference type="Proteomes" id="UP000653454">
    <property type="component" value="Unassembled WGS sequence"/>
</dbReference>
<dbReference type="InterPro" id="IPR024571">
    <property type="entry name" value="ERAP1-like_C_dom"/>
</dbReference>
<dbReference type="GO" id="GO:0005615">
    <property type="term" value="C:extracellular space"/>
    <property type="evidence" value="ECO:0007669"/>
    <property type="project" value="TreeGrafter"/>
</dbReference>
<keyword evidence="22" id="KW-1185">Reference proteome</keyword>
<evidence type="ECO:0000256" key="10">
    <source>
        <dbReference type="ARBA" id="ARBA00022989"/>
    </source>
</evidence>
<evidence type="ECO:0000259" key="20">
    <source>
        <dbReference type="Pfam" id="PF11838"/>
    </source>
</evidence>
<dbReference type="Gene3D" id="1.10.3480.20">
    <property type="match status" value="1"/>
</dbReference>
<evidence type="ECO:0000256" key="12">
    <source>
        <dbReference type="ARBA" id="ARBA00023136"/>
    </source>
</evidence>
<keyword evidence="13" id="KW-0325">Glycoprotein</keyword>
<evidence type="ECO:0000256" key="4">
    <source>
        <dbReference type="ARBA" id="ARBA00022622"/>
    </source>
</evidence>
<dbReference type="GO" id="GO:0008270">
    <property type="term" value="F:zinc ion binding"/>
    <property type="evidence" value="ECO:0007669"/>
    <property type="project" value="UniProtKB-UniRule"/>
</dbReference>
<gene>
    <name evidence="21" type="ORF">PLXY2_LOCUS13034</name>
</gene>
<dbReference type="InterPro" id="IPR034016">
    <property type="entry name" value="M1_APN-typ"/>
</dbReference>
<dbReference type="Gene3D" id="1.25.50.20">
    <property type="match status" value="2"/>
</dbReference>
<keyword evidence="10" id="KW-1133">Transmembrane helix</keyword>
<evidence type="ECO:0000256" key="13">
    <source>
        <dbReference type="ARBA" id="ARBA00023180"/>
    </source>
</evidence>
<feature type="site" description="Transition state stabilizer" evidence="17">
    <location>
        <position position="199"/>
    </location>
</feature>
<reference evidence="21" key="1">
    <citation type="submission" date="2020-11" db="EMBL/GenBank/DDBJ databases">
        <authorList>
            <person name="Whiteford S."/>
        </authorList>
    </citation>
    <scope>NUCLEOTIDE SEQUENCE</scope>
</reference>
<feature type="domain" description="ERAP1-like C-terminal" evidence="20">
    <location>
        <begin position="353"/>
        <end position="417"/>
    </location>
</feature>
<dbReference type="InterPro" id="IPR001930">
    <property type="entry name" value="Peptidase_M1"/>
</dbReference>
<dbReference type="InterPro" id="IPR050344">
    <property type="entry name" value="Peptidase_M1_aminopeptidases"/>
</dbReference>
<evidence type="ECO:0000256" key="16">
    <source>
        <dbReference type="PIRSR" id="PIRSR634016-3"/>
    </source>
</evidence>
<evidence type="ECO:0000256" key="17">
    <source>
        <dbReference type="PIRSR" id="PIRSR634016-4"/>
    </source>
</evidence>
<dbReference type="SUPFAM" id="SSF55486">
    <property type="entry name" value="Metalloproteases ('zincins'), catalytic domain"/>
    <property type="match status" value="1"/>
</dbReference>
<dbReference type="PANTHER" id="PTHR11533">
    <property type="entry name" value="PROTEASE M1 ZINC METALLOPROTEASE"/>
    <property type="match status" value="1"/>
</dbReference>
<evidence type="ECO:0000313" key="21">
    <source>
        <dbReference type="EMBL" id="CAG9134802.1"/>
    </source>
</evidence>
<evidence type="ECO:0000259" key="19">
    <source>
        <dbReference type="Pfam" id="PF01433"/>
    </source>
</evidence>
<proteinExistence type="inferred from homology"/>
<feature type="domain" description="ERAP1-like C-terminal" evidence="20">
    <location>
        <begin position="512"/>
        <end position="751"/>
    </location>
</feature>
<dbReference type="Gene3D" id="2.60.40.1910">
    <property type="match status" value="1"/>
</dbReference>
<dbReference type="CDD" id="cd09601">
    <property type="entry name" value="M1_APN-Q_like"/>
    <property type="match status" value="1"/>
</dbReference>
<keyword evidence="8 18" id="KW-0378">Hydrolase</keyword>
<dbReference type="InterPro" id="IPR027268">
    <property type="entry name" value="Peptidase_M4/M1_CTD_sf"/>
</dbReference>
<evidence type="ECO:0000256" key="1">
    <source>
        <dbReference type="ARBA" id="ARBA00004167"/>
    </source>
</evidence>
<evidence type="ECO:0000256" key="2">
    <source>
        <dbReference type="ARBA" id="ARBA00004609"/>
    </source>
</evidence>
<feature type="domain" description="ERAP1-like C-terminal" evidence="20">
    <location>
        <begin position="420"/>
        <end position="504"/>
    </location>
</feature>
<keyword evidence="14" id="KW-0449">Lipoprotein</keyword>
<dbReference type="GO" id="GO:0005737">
    <property type="term" value="C:cytoplasm"/>
    <property type="evidence" value="ECO:0007669"/>
    <property type="project" value="TreeGrafter"/>
</dbReference>
<accession>A0A8S4G786</accession>
<keyword evidence="12" id="KW-0472">Membrane</keyword>
<dbReference type="Pfam" id="PF01433">
    <property type="entry name" value="Peptidase_M1"/>
    <property type="match status" value="1"/>
</dbReference>
<organism evidence="21 22">
    <name type="scientific">Plutella xylostella</name>
    <name type="common">Diamondback moth</name>
    <name type="synonym">Plutella maculipennis</name>
    <dbReference type="NCBI Taxonomy" id="51655"/>
    <lineage>
        <taxon>Eukaryota</taxon>
        <taxon>Metazoa</taxon>
        <taxon>Ecdysozoa</taxon>
        <taxon>Arthropoda</taxon>
        <taxon>Hexapoda</taxon>
        <taxon>Insecta</taxon>
        <taxon>Pterygota</taxon>
        <taxon>Neoptera</taxon>
        <taxon>Endopterygota</taxon>
        <taxon>Lepidoptera</taxon>
        <taxon>Glossata</taxon>
        <taxon>Ditrysia</taxon>
        <taxon>Yponomeutoidea</taxon>
        <taxon>Plutellidae</taxon>
        <taxon>Plutella</taxon>
    </lineage>
</organism>
<dbReference type="Pfam" id="PF11838">
    <property type="entry name" value="ERAP1_C"/>
    <property type="match status" value="3"/>
</dbReference>
<keyword evidence="6" id="KW-0812">Transmembrane</keyword>
<feature type="active site" description="Proton acceptor" evidence="15">
    <location>
        <position position="114"/>
    </location>
</feature>
<dbReference type="GO" id="GO:0005886">
    <property type="term" value="C:plasma membrane"/>
    <property type="evidence" value="ECO:0007669"/>
    <property type="project" value="UniProtKB-SubCell"/>
</dbReference>
<evidence type="ECO:0000256" key="14">
    <source>
        <dbReference type="ARBA" id="ARBA00023288"/>
    </source>
</evidence>
<dbReference type="GO" id="GO:0006508">
    <property type="term" value="P:proteolysis"/>
    <property type="evidence" value="ECO:0007669"/>
    <property type="project" value="UniProtKB-KW"/>
</dbReference>
<dbReference type="PANTHER" id="PTHR11533:SF253">
    <property type="entry name" value="AMINOPEPTIDASE-RELATED"/>
    <property type="match status" value="1"/>
</dbReference>
<dbReference type="GO" id="GO:0098552">
    <property type="term" value="C:side of membrane"/>
    <property type="evidence" value="ECO:0007669"/>
    <property type="project" value="UniProtKB-KW"/>
</dbReference>
<evidence type="ECO:0000256" key="15">
    <source>
        <dbReference type="PIRSR" id="PIRSR634016-1"/>
    </source>
</evidence>
<feature type="binding site" evidence="16">
    <location>
        <position position="136"/>
    </location>
    <ligand>
        <name>Zn(2+)</name>
        <dbReference type="ChEBI" id="CHEBI:29105"/>
        <note>catalytic</note>
    </ligand>
</feature>
<feature type="binding site" evidence="16">
    <location>
        <position position="117"/>
    </location>
    <ligand>
        <name>Zn(2+)</name>
        <dbReference type="ChEBI" id="CHEBI:29105"/>
        <note>catalytic</note>
    </ligand>
</feature>
<keyword evidence="18" id="KW-0031">Aminopeptidase</keyword>
<dbReference type="InterPro" id="IPR014782">
    <property type="entry name" value="Peptidase_M1_dom"/>
</dbReference>
<dbReference type="FunFam" id="1.10.390.10:FF:000016">
    <property type="entry name" value="Glutamyl aminopeptidase"/>
    <property type="match status" value="1"/>
</dbReference>
<dbReference type="GO" id="GO:0070006">
    <property type="term" value="F:metalloaminopeptidase activity"/>
    <property type="evidence" value="ECO:0007669"/>
    <property type="project" value="TreeGrafter"/>
</dbReference>
<dbReference type="PRINTS" id="PR00756">
    <property type="entry name" value="ALADIPTASE"/>
</dbReference>
<name>A0A8S4G786_PLUXY</name>
<keyword evidence="9 16" id="KW-0862">Zinc</keyword>
<dbReference type="GO" id="GO:0042277">
    <property type="term" value="F:peptide binding"/>
    <property type="evidence" value="ECO:0007669"/>
    <property type="project" value="TreeGrafter"/>
</dbReference>
<dbReference type="Gene3D" id="1.10.390.10">
    <property type="entry name" value="Neutral Protease Domain 2"/>
    <property type="match status" value="1"/>
</dbReference>
<sequence>MSTYLVAWVVSRFQHVTSPKHLAKPEFRIWARRDAVNQTEYASIIGPKVLTYFEEWFGVPYPLPKSDMIAIPDFAAGAMENWGLITYRETALLYDKEQSSLSNKERVAEVIAHELAHQWFGNLVTMRWWSDLWLNEGFATYMSSVGVDGVESTWGTARTDAAAHHAAVLALDALQTSHPVSVEITDPARISEIFDEISYRKGAALVRMMRMFLGEEVFRKAIHNYLIKHSYSNAEQDDLWAELTAAATAQALPRGVTVKTVMDSWTTQTGYPLLTVVRDYEGQTVGVTQKRYLSLGTSNSSASWWVPLNLLVPGAGAAGGAGGRDQEPLQWLSDEEGVASEHRFKHAAKSNQWLLFNADMMAVYRVNYDARNWRLLSETLNSAAYRDVPELSRVQLIRDVCALAWTNVVDYDTALGAIYRAVPELSRVQLIRDVCALAWTNVVDYDTALGLLKYLRMETEYLPLMTGLSALAQIDTVLLRTPEYGTFQSFVRSLVAPAYERAGGLYAKSIRDEDDILAVKMQSFVRSLVAPAYERAGGLYAKSIRDEDDILAVKMQVLTSRWACQSGVAGCEDNAIELFDRWMDSDSPDEDNPIPLDLRSTVYTVAIARGDAGRWRWLLARARAANVAAARLAMMHALARTTQPHLLQLYLTWAITDGSVVRRQDSAMVIAAVLRAPAGYYVARDFFYTRYQDILKAFSGQARRVGSIIKTMLEQFTTQRELDQFLEWKKENEKSLEEIKLSVEQAVEKARVNIAWLGRNKDQVIKKLEEFAEPCANVLWCRRAHVNYRIKSGEYLSLLNVDRLLYFRTVM</sequence>
<dbReference type="AlphaFoldDB" id="A0A8S4G786"/>
<keyword evidence="4" id="KW-0336">GPI-anchor</keyword>
<evidence type="ECO:0000256" key="6">
    <source>
        <dbReference type="ARBA" id="ARBA00022692"/>
    </source>
</evidence>
<keyword evidence="7 16" id="KW-0479">Metal-binding</keyword>
<comment type="caution">
    <text evidence="21">The sequence shown here is derived from an EMBL/GenBank/DDBJ whole genome shotgun (WGS) entry which is preliminary data.</text>
</comment>
<evidence type="ECO:0000256" key="11">
    <source>
        <dbReference type="ARBA" id="ARBA00023049"/>
    </source>
</evidence>
<keyword evidence="5 18" id="KW-0645">Protease</keyword>
<evidence type="ECO:0000256" key="7">
    <source>
        <dbReference type="ARBA" id="ARBA00022723"/>
    </source>
</evidence>
<feature type="binding site" evidence="16">
    <location>
        <position position="113"/>
    </location>
    <ligand>
        <name>Zn(2+)</name>
        <dbReference type="ChEBI" id="CHEBI:29105"/>
        <note>catalytic</note>
    </ligand>
</feature>
<dbReference type="GO" id="GO:0043171">
    <property type="term" value="P:peptide catabolic process"/>
    <property type="evidence" value="ECO:0007669"/>
    <property type="project" value="TreeGrafter"/>
</dbReference>